<keyword evidence="1" id="KW-0521">NADP</keyword>
<accession>A0A4R8V9W4</accession>
<dbReference type="SUPFAM" id="SSF50129">
    <property type="entry name" value="GroES-like"/>
    <property type="match status" value="1"/>
</dbReference>
<proteinExistence type="predicted"/>
<dbReference type="GO" id="GO:0008270">
    <property type="term" value="F:zinc ion binding"/>
    <property type="evidence" value="ECO:0007669"/>
    <property type="project" value="InterPro"/>
</dbReference>
<evidence type="ECO:0000313" key="5">
    <source>
        <dbReference type="Proteomes" id="UP000298488"/>
    </source>
</evidence>
<dbReference type="PROSITE" id="PS01162">
    <property type="entry name" value="QOR_ZETA_CRYSTAL"/>
    <property type="match status" value="1"/>
</dbReference>
<evidence type="ECO:0000256" key="1">
    <source>
        <dbReference type="ARBA" id="ARBA00022857"/>
    </source>
</evidence>
<dbReference type="InterPro" id="IPR014189">
    <property type="entry name" value="Quinone_OxRdtase_PIG3"/>
</dbReference>
<dbReference type="Pfam" id="PF00107">
    <property type="entry name" value="ADH_zinc_N"/>
    <property type="match status" value="1"/>
</dbReference>
<gene>
    <name evidence="4" type="ORF">E3N84_03120</name>
</gene>
<dbReference type="InterPro" id="IPR011032">
    <property type="entry name" value="GroES-like_sf"/>
</dbReference>
<dbReference type="PANTHER" id="PTHR48106">
    <property type="entry name" value="QUINONE OXIDOREDUCTASE PIG3-RELATED"/>
    <property type="match status" value="1"/>
</dbReference>
<dbReference type="SMART" id="SM00829">
    <property type="entry name" value="PKS_ER"/>
    <property type="match status" value="1"/>
</dbReference>
<dbReference type="GO" id="GO:0070402">
    <property type="term" value="F:NADPH binding"/>
    <property type="evidence" value="ECO:0007669"/>
    <property type="project" value="TreeGrafter"/>
</dbReference>
<evidence type="ECO:0000313" key="4">
    <source>
        <dbReference type="EMBL" id="TFB79136.1"/>
    </source>
</evidence>
<feature type="domain" description="Enoyl reductase (ER)" evidence="3">
    <location>
        <begin position="11"/>
        <end position="323"/>
    </location>
</feature>
<sequence>MRAVTITISDGENTLEQSEVPEPVAHRGEVVVSVAGAGVNRADIHQRDGNYPPPAGAPEWPGLEVSGTVLSLGAGVEDVSVGDRVCALLPGGGYAERAAVSAGMLLPVPDDMDLVDAAALPEAIATVWSTVFMSAGLRSGEVLLVHGGSGGIGTMAIQLARAIGCRIAVTAGSPEKLDACRALGADILIDYRHDDFVETIRTATDGRGADVILDAIGGDYLDRNVRSLAPHGRIELIGNQSGGRGELNIGRLMSTWGTIRASTLRARTLADKERIIASVFTNAWPLVLSGQVRPVVDRRFGFDQANEAHAVMESSGHIGKLLLVP</sequence>
<keyword evidence="5" id="KW-1185">Reference proteome</keyword>
<dbReference type="InterPro" id="IPR036291">
    <property type="entry name" value="NAD(P)-bd_dom_sf"/>
</dbReference>
<dbReference type="NCBIfam" id="TIGR02824">
    <property type="entry name" value="quinone_pig3"/>
    <property type="match status" value="1"/>
</dbReference>
<dbReference type="Pfam" id="PF08240">
    <property type="entry name" value="ADH_N"/>
    <property type="match status" value="1"/>
</dbReference>
<dbReference type="Gene3D" id="3.40.50.720">
    <property type="entry name" value="NAD(P)-binding Rossmann-like Domain"/>
    <property type="match status" value="1"/>
</dbReference>
<reference evidence="4 5" key="1">
    <citation type="submission" date="2019-03" db="EMBL/GenBank/DDBJ databases">
        <title>Genomics of glacier-inhabiting Cryobacterium strains.</title>
        <authorList>
            <person name="Liu Q."/>
            <person name="Xin Y.-H."/>
        </authorList>
    </citation>
    <scope>NUCLEOTIDE SEQUENCE [LARGE SCALE GENOMIC DNA]</scope>
    <source>
        <strain evidence="4 5">CGMCC 1.10440</strain>
    </source>
</reference>
<name>A0A4R8V9W4_9MICO</name>
<dbReference type="InterPro" id="IPR002364">
    <property type="entry name" value="Quin_OxRdtase/zeta-crystal_CS"/>
</dbReference>
<dbReference type="Proteomes" id="UP000298488">
    <property type="component" value="Unassembled WGS sequence"/>
</dbReference>
<keyword evidence="2" id="KW-0560">Oxidoreductase</keyword>
<protein>
    <submittedName>
        <fullName evidence="4">NAD(P)H-quinone oxidoreductase</fullName>
    </submittedName>
</protein>
<evidence type="ECO:0000256" key="2">
    <source>
        <dbReference type="ARBA" id="ARBA00023002"/>
    </source>
</evidence>
<dbReference type="CDD" id="cd05276">
    <property type="entry name" value="p53_inducible_oxidoreductase"/>
    <property type="match status" value="1"/>
</dbReference>
<dbReference type="SUPFAM" id="SSF51735">
    <property type="entry name" value="NAD(P)-binding Rossmann-fold domains"/>
    <property type="match status" value="1"/>
</dbReference>
<dbReference type="PANTHER" id="PTHR48106:SF8">
    <property type="entry name" value="OS02G0805600 PROTEIN"/>
    <property type="match status" value="1"/>
</dbReference>
<dbReference type="OrthoDB" id="9780520at2"/>
<evidence type="ECO:0000259" key="3">
    <source>
        <dbReference type="SMART" id="SM00829"/>
    </source>
</evidence>
<dbReference type="InterPro" id="IPR020843">
    <property type="entry name" value="ER"/>
</dbReference>
<dbReference type="AlphaFoldDB" id="A0A4R8V9W4"/>
<dbReference type="Gene3D" id="3.90.180.10">
    <property type="entry name" value="Medium-chain alcohol dehydrogenases, catalytic domain"/>
    <property type="match status" value="1"/>
</dbReference>
<dbReference type="RefSeq" id="WP_104095014.1">
    <property type="nucleotide sequence ID" value="NZ_JACHBP010000001.1"/>
</dbReference>
<dbReference type="GO" id="GO:0016651">
    <property type="term" value="F:oxidoreductase activity, acting on NAD(P)H"/>
    <property type="evidence" value="ECO:0007669"/>
    <property type="project" value="TreeGrafter"/>
</dbReference>
<dbReference type="EMBL" id="SOFI01000003">
    <property type="protein sequence ID" value="TFB79136.1"/>
    <property type="molecule type" value="Genomic_DNA"/>
</dbReference>
<dbReference type="InterPro" id="IPR013154">
    <property type="entry name" value="ADH-like_N"/>
</dbReference>
<comment type="caution">
    <text evidence="4">The sequence shown here is derived from an EMBL/GenBank/DDBJ whole genome shotgun (WGS) entry which is preliminary data.</text>
</comment>
<dbReference type="InterPro" id="IPR013149">
    <property type="entry name" value="ADH-like_C"/>
</dbReference>
<organism evidence="4 5">
    <name type="scientific">Terrimesophilobacter mesophilus</name>
    <dbReference type="NCBI Taxonomy" id="433647"/>
    <lineage>
        <taxon>Bacteria</taxon>
        <taxon>Bacillati</taxon>
        <taxon>Actinomycetota</taxon>
        <taxon>Actinomycetes</taxon>
        <taxon>Micrococcales</taxon>
        <taxon>Microbacteriaceae</taxon>
        <taxon>Terrimesophilobacter</taxon>
    </lineage>
</organism>